<proteinExistence type="inferred from homology"/>
<dbReference type="EMBL" id="QZVS01000096">
    <property type="protein sequence ID" value="RJT85279.1"/>
    <property type="molecule type" value="Genomic_DNA"/>
</dbReference>
<sequence length="273" mass="28543">MPTLTTPRLPTIAGAASAAADENRTPRTLRQIRVINPNTSGPMTALIDGCAQRAAAVDSVVTTLCPSMGPLSIESHYDEALAVPGLLLEVMRGEEQGADGYVIACFGDPGLDAARELARGPVVGIAEAAMHTATLLGRSFSVVTSLSRTIGRAGDLARHYGFAERCRSIYASDIPVLGLEHPSPEEAADIVALCRRAVEQDAADSIVLGCAGLAPLCDYIAGEIGVPVIDGVSAGIKLVESLVSLGYRTSTRDEFARPLPKQYVGALRDFTLA</sequence>
<dbReference type="GO" id="GO:0047661">
    <property type="term" value="F:amino-acid racemase activity"/>
    <property type="evidence" value="ECO:0007669"/>
    <property type="project" value="InterPro"/>
</dbReference>
<dbReference type="InterPro" id="IPR052186">
    <property type="entry name" value="Hydantoin_racemase-like"/>
</dbReference>
<dbReference type="PANTHER" id="PTHR28047:SF5">
    <property type="entry name" value="PROTEIN DCG1"/>
    <property type="match status" value="1"/>
</dbReference>
<gene>
    <name evidence="2" type="ORF">D6T64_20450</name>
</gene>
<dbReference type="AlphaFoldDB" id="A0A3A5MK88"/>
<comment type="caution">
    <text evidence="2">The sequence shown here is derived from an EMBL/GenBank/DDBJ whole genome shotgun (WGS) entry which is preliminary data.</text>
</comment>
<dbReference type="Proteomes" id="UP000272015">
    <property type="component" value="Unassembled WGS sequence"/>
</dbReference>
<organism evidence="2 3">
    <name type="scientific">Cryobacterium melibiosiphilum</name>
    <dbReference type="NCBI Taxonomy" id="995039"/>
    <lineage>
        <taxon>Bacteria</taxon>
        <taxon>Bacillati</taxon>
        <taxon>Actinomycetota</taxon>
        <taxon>Actinomycetes</taxon>
        <taxon>Micrococcales</taxon>
        <taxon>Microbacteriaceae</taxon>
        <taxon>Cryobacterium</taxon>
    </lineage>
</organism>
<dbReference type="OrthoDB" id="9791723at2"/>
<comment type="similarity">
    <text evidence="1">Belongs to the HyuE racemase family.</text>
</comment>
<dbReference type="InterPro" id="IPR053714">
    <property type="entry name" value="Iso_Racemase_Enz_sf"/>
</dbReference>
<name>A0A3A5MK88_9MICO</name>
<dbReference type="Gene3D" id="3.40.50.12500">
    <property type="match status" value="1"/>
</dbReference>
<evidence type="ECO:0000313" key="3">
    <source>
        <dbReference type="Proteomes" id="UP000272015"/>
    </source>
</evidence>
<dbReference type="InterPro" id="IPR015942">
    <property type="entry name" value="Asp/Glu/hydantoin_racemase"/>
</dbReference>
<keyword evidence="3" id="KW-1185">Reference proteome</keyword>
<evidence type="ECO:0008006" key="4">
    <source>
        <dbReference type="Google" id="ProtNLM"/>
    </source>
</evidence>
<dbReference type="Pfam" id="PF01177">
    <property type="entry name" value="Asp_Glu_race"/>
    <property type="match status" value="1"/>
</dbReference>
<reference evidence="2 3" key="1">
    <citation type="submission" date="2018-09" db="EMBL/GenBank/DDBJ databases">
        <title>Novel species of Cryobacterium.</title>
        <authorList>
            <person name="Liu Q."/>
            <person name="Xin Y.-H."/>
        </authorList>
    </citation>
    <scope>NUCLEOTIDE SEQUENCE [LARGE SCALE GENOMIC DNA]</scope>
    <source>
        <strain evidence="2 3">Hh39</strain>
    </source>
</reference>
<evidence type="ECO:0000256" key="1">
    <source>
        <dbReference type="ARBA" id="ARBA00038414"/>
    </source>
</evidence>
<dbReference type="PANTHER" id="PTHR28047">
    <property type="entry name" value="PROTEIN DCG1"/>
    <property type="match status" value="1"/>
</dbReference>
<accession>A0A3A5MK88</accession>
<dbReference type="RefSeq" id="WP_119976501.1">
    <property type="nucleotide sequence ID" value="NZ_JBHSQA010000004.1"/>
</dbReference>
<protein>
    <recommendedName>
        <fullName evidence="4">Asp/Glu racemase</fullName>
    </recommendedName>
</protein>
<evidence type="ECO:0000313" key="2">
    <source>
        <dbReference type="EMBL" id="RJT85279.1"/>
    </source>
</evidence>